<gene>
    <name evidence="2" type="ORF">PXEA_LOCUS32677</name>
</gene>
<dbReference type="AlphaFoldDB" id="A0A448XL60"/>
<name>A0A448XL60_9PLAT</name>
<dbReference type="EMBL" id="CAAALY010260556">
    <property type="protein sequence ID" value="VEL39237.1"/>
    <property type="molecule type" value="Genomic_DNA"/>
</dbReference>
<dbReference type="Proteomes" id="UP000784294">
    <property type="component" value="Unassembled WGS sequence"/>
</dbReference>
<keyword evidence="3" id="KW-1185">Reference proteome</keyword>
<dbReference type="Pfam" id="PF08074">
    <property type="entry name" value="CHDCT2"/>
    <property type="match status" value="1"/>
</dbReference>
<evidence type="ECO:0000259" key="1">
    <source>
        <dbReference type="Pfam" id="PF08074"/>
    </source>
</evidence>
<proteinExistence type="predicted"/>
<sequence>MELKNRFLARRFKLLEQALVIEEQLRRAAHLNLACDPTDNIQNLNRRFIELECLANSQQGLFDEALTGNKILVPVLHKGNYFSVITSFANT</sequence>
<accession>A0A448XL60</accession>
<feature type="domain" description="CHD C-terminal 2" evidence="1">
    <location>
        <begin position="2"/>
        <end position="78"/>
    </location>
</feature>
<comment type="caution">
    <text evidence="2">The sequence shown here is derived from an EMBL/GenBank/DDBJ whole genome shotgun (WGS) entry which is preliminary data.</text>
</comment>
<organism evidence="2 3">
    <name type="scientific">Protopolystoma xenopodis</name>
    <dbReference type="NCBI Taxonomy" id="117903"/>
    <lineage>
        <taxon>Eukaryota</taxon>
        <taxon>Metazoa</taxon>
        <taxon>Spiralia</taxon>
        <taxon>Lophotrochozoa</taxon>
        <taxon>Platyhelminthes</taxon>
        <taxon>Monogenea</taxon>
        <taxon>Polyopisthocotylea</taxon>
        <taxon>Polystomatidea</taxon>
        <taxon>Polystomatidae</taxon>
        <taxon>Protopolystoma</taxon>
    </lineage>
</organism>
<evidence type="ECO:0000313" key="3">
    <source>
        <dbReference type="Proteomes" id="UP000784294"/>
    </source>
</evidence>
<evidence type="ECO:0000313" key="2">
    <source>
        <dbReference type="EMBL" id="VEL39237.1"/>
    </source>
</evidence>
<reference evidence="2" key="1">
    <citation type="submission" date="2018-11" db="EMBL/GenBank/DDBJ databases">
        <authorList>
            <consortium name="Pathogen Informatics"/>
        </authorList>
    </citation>
    <scope>NUCLEOTIDE SEQUENCE</scope>
</reference>
<dbReference type="OrthoDB" id="6280310at2759"/>
<dbReference type="InterPro" id="IPR012957">
    <property type="entry name" value="CHD_C2"/>
</dbReference>
<protein>
    <recommendedName>
        <fullName evidence="1">CHD C-terminal 2 domain-containing protein</fullName>
    </recommendedName>
</protein>